<evidence type="ECO:0000313" key="10">
    <source>
        <dbReference type="Proteomes" id="UP000183047"/>
    </source>
</evidence>
<comment type="similarity">
    <text evidence="2 7">Belongs to the membrane-bound acyltransferase family.</text>
</comment>
<keyword evidence="4 8" id="KW-0812">Transmembrane</keyword>
<dbReference type="AlphaFoldDB" id="A0A1G5FHS5"/>
<feature type="transmembrane region" description="Helical" evidence="8">
    <location>
        <begin position="319"/>
        <end position="342"/>
    </location>
</feature>
<keyword evidence="10" id="KW-1185">Reference proteome</keyword>
<evidence type="ECO:0000256" key="1">
    <source>
        <dbReference type="ARBA" id="ARBA00004651"/>
    </source>
</evidence>
<dbReference type="GO" id="GO:0016746">
    <property type="term" value="F:acyltransferase activity"/>
    <property type="evidence" value="ECO:0007669"/>
    <property type="project" value="UniProtKB-KW"/>
</dbReference>
<dbReference type="PIRSF" id="PIRSF500217">
    <property type="entry name" value="AlgI"/>
    <property type="match status" value="1"/>
</dbReference>
<evidence type="ECO:0000256" key="7">
    <source>
        <dbReference type="PIRNR" id="PIRNR016636"/>
    </source>
</evidence>
<name>A0A1G5FHS5_9FIRM</name>
<dbReference type="RefSeq" id="WP_074462875.1">
    <property type="nucleotide sequence ID" value="NZ_FMUR01000015.1"/>
</dbReference>
<feature type="transmembrane region" description="Helical" evidence="8">
    <location>
        <begin position="7"/>
        <end position="23"/>
    </location>
</feature>
<organism evidence="9 10">
    <name type="scientific">Butyrivibrio hungatei</name>
    <dbReference type="NCBI Taxonomy" id="185008"/>
    <lineage>
        <taxon>Bacteria</taxon>
        <taxon>Bacillati</taxon>
        <taxon>Bacillota</taxon>
        <taxon>Clostridia</taxon>
        <taxon>Lachnospirales</taxon>
        <taxon>Lachnospiraceae</taxon>
        <taxon>Butyrivibrio</taxon>
    </lineage>
</organism>
<dbReference type="InterPro" id="IPR028362">
    <property type="entry name" value="AlgI"/>
</dbReference>
<dbReference type="PANTHER" id="PTHR13285:SF18">
    <property type="entry name" value="PROTEIN-CYSTEINE N-PALMITOYLTRANSFERASE RASP"/>
    <property type="match status" value="1"/>
</dbReference>
<comment type="subcellular location">
    <subcellularLocation>
        <location evidence="1">Cell membrane</location>
        <topology evidence="1">Multi-pass membrane protein</topology>
    </subcellularLocation>
</comment>
<evidence type="ECO:0000256" key="5">
    <source>
        <dbReference type="ARBA" id="ARBA00022989"/>
    </source>
</evidence>
<feature type="transmembrane region" description="Helical" evidence="8">
    <location>
        <begin position="376"/>
        <end position="393"/>
    </location>
</feature>
<feature type="transmembrane region" description="Helical" evidence="8">
    <location>
        <begin position="485"/>
        <end position="505"/>
    </location>
</feature>
<dbReference type="OrthoDB" id="9805788at2"/>
<reference evidence="10" key="1">
    <citation type="submission" date="2016-10" db="EMBL/GenBank/DDBJ databases">
        <authorList>
            <person name="Varghese N."/>
            <person name="Submissions S."/>
        </authorList>
    </citation>
    <scope>NUCLEOTIDE SEQUENCE [LARGE SCALE GENOMIC DNA]</scope>
    <source>
        <strain evidence="10">XBD2006</strain>
    </source>
</reference>
<evidence type="ECO:0000256" key="6">
    <source>
        <dbReference type="ARBA" id="ARBA00023136"/>
    </source>
</evidence>
<sequence>MGFNSFTFILVFLPVLMIGWHALNRLQKYTVADVLLIIMSLYFYYTFGVNFLIILSVSIGVNYALSAVLKKIDSRNTTDSNIHKKLIKIIGVLFNLGLLFYFKYLGFFADNLNVVFKTGLTVDKIIMPIGISFFTFGQISYIVDRANGEAPHYSFVEYTLYTAYFPKLIQGPIAFHKEMIDQFRDKSLRTYDSVKFSAGIISFVLGLSKKVILADVLSKIVNYGFEQTYYLDTLTVIAVMLAYTFQIYFDFSGYCDMANGISLMLGYRLPTNFNSPYKAASAKELWQRWHMTLSRFFIKYVYIPLGGSRKGRYRTIANVLIVFILSGLWHGAGWTYVCWGLMQGLLVVWDDLGIVSTEKEGKFLFRKEPLLVIPKALGRAMTFIAFVASLIFFRSESVEKALAMFRRLFFFTWPGFLTRTAANLDIAENYVFRQFLSQMGGIDENVIYMITMVTYLAVSGFIITRKNTEEIIETTTFDKKTLIGITVLFLWSFISLSAVSTFIYFQF</sequence>
<dbReference type="PANTHER" id="PTHR13285">
    <property type="entry name" value="ACYLTRANSFERASE"/>
    <property type="match status" value="1"/>
</dbReference>
<proteinExistence type="inferred from homology"/>
<keyword evidence="7 9" id="KW-0808">Transferase</keyword>
<keyword evidence="3 7" id="KW-1003">Cell membrane</keyword>
<dbReference type="EMBL" id="FMUR01000015">
    <property type="protein sequence ID" value="SCY38819.1"/>
    <property type="molecule type" value="Genomic_DNA"/>
</dbReference>
<dbReference type="InterPro" id="IPR024194">
    <property type="entry name" value="Ac/AlaTfrase_AlgI/DltB"/>
</dbReference>
<dbReference type="InterPro" id="IPR051085">
    <property type="entry name" value="MB_O-acyltransferase"/>
</dbReference>
<keyword evidence="7 9" id="KW-0012">Acyltransferase</keyword>
<dbReference type="Pfam" id="PF03062">
    <property type="entry name" value="MBOAT"/>
    <property type="match status" value="1"/>
</dbReference>
<evidence type="ECO:0000256" key="2">
    <source>
        <dbReference type="ARBA" id="ARBA00010323"/>
    </source>
</evidence>
<dbReference type="PIRSF" id="PIRSF016636">
    <property type="entry name" value="AlgI_DltB"/>
    <property type="match status" value="1"/>
</dbReference>
<feature type="transmembrane region" description="Helical" evidence="8">
    <location>
        <begin position="446"/>
        <end position="464"/>
    </location>
</feature>
<gene>
    <name evidence="9" type="ORF">SAMN02910451_02406</name>
</gene>
<feature type="transmembrane region" description="Helical" evidence="8">
    <location>
        <begin position="125"/>
        <end position="143"/>
    </location>
</feature>
<evidence type="ECO:0000313" key="9">
    <source>
        <dbReference type="EMBL" id="SCY38819.1"/>
    </source>
</evidence>
<dbReference type="Proteomes" id="UP000183047">
    <property type="component" value="Unassembled WGS sequence"/>
</dbReference>
<keyword evidence="5 8" id="KW-1133">Transmembrane helix</keyword>
<feature type="transmembrane region" description="Helical" evidence="8">
    <location>
        <begin position="229"/>
        <end position="249"/>
    </location>
</feature>
<evidence type="ECO:0000256" key="8">
    <source>
        <dbReference type="SAM" id="Phobius"/>
    </source>
</evidence>
<dbReference type="GO" id="GO:0005886">
    <property type="term" value="C:plasma membrane"/>
    <property type="evidence" value="ECO:0007669"/>
    <property type="project" value="UniProtKB-SubCell"/>
</dbReference>
<feature type="transmembrane region" description="Helical" evidence="8">
    <location>
        <begin position="43"/>
        <end position="65"/>
    </location>
</feature>
<dbReference type="GO" id="GO:0042121">
    <property type="term" value="P:alginic acid biosynthetic process"/>
    <property type="evidence" value="ECO:0007669"/>
    <property type="project" value="InterPro"/>
</dbReference>
<keyword evidence="6 7" id="KW-0472">Membrane</keyword>
<protein>
    <submittedName>
        <fullName evidence="9">MBOAT, membrane-bound O-acyltransferase family</fullName>
    </submittedName>
</protein>
<accession>A0A1G5FHS5</accession>
<dbReference type="InterPro" id="IPR004299">
    <property type="entry name" value="MBOAT_fam"/>
</dbReference>
<evidence type="ECO:0000256" key="4">
    <source>
        <dbReference type="ARBA" id="ARBA00022692"/>
    </source>
</evidence>
<feature type="transmembrane region" description="Helical" evidence="8">
    <location>
        <begin position="86"/>
        <end position="105"/>
    </location>
</feature>
<feature type="transmembrane region" description="Helical" evidence="8">
    <location>
        <begin position="405"/>
        <end position="426"/>
    </location>
</feature>
<evidence type="ECO:0000256" key="3">
    <source>
        <dbReference type="ARBA" id="ARBA00022475"/>
    </source>
</evidence>
<feature type="transmembrane region" description="Helical" evidence="8">
    <location>
        <begin position="196"/>
        <end position="217"/>
    </location>
</feature>